<comment type="caution">
    <text evidence="1">The sequence shown here is derived from an EMBL/GenBank/DDBJ whole genome shotgun (WGS) entry which is preliminary data.</text>
</comment>
<keyword evidence="2" id="KW-1185">Reference proteome</keyword>
<reference evidence="1" key="1">
    <citation type="submission" date="2021-02" db="EMBL/GenBank/DDBJ databases">
        <authorList>
            <consortium name="DOE Joint Genome Institute"/>
            <person name="Ahrendt S."/>
            <person name="Looney B.P."/>
            <person name="Miyauchi S."/>
            <person name="Morin E."/>
            <person name="Drula E."/>
            <person name="Courty P.E."/>
            <person name="Chicoki N."/>
            <person name="Fauchery L."/>
            <person name="Kohler A."/>
            <person name="Kuo A."/>
            <person name="Labutti K."/>
            <person name="Pangilinan J."/>
            <person name="Lipzen A."/>
            <person name="Riley R."/>
            <person name="Andreopoulos W."/>
            <person name="He G."/>
            <person name="Johnson J."/>
            <person name="Barry K.W."/>
            <person name="Grigoriev I.V."/>
            <person name="Nagy L."/>
            <person name="Hibbett D."/>
            <person name="Henrissat B."/>
            <person name="Matheny P.B."/>
            <person name="Labbe J."/>
            <person name="Martin F."/>
        </authorList>
    </citation>
    <scope>NUCLEOTIDE SEQUENCE</scope>
    <source>
        <strain evidence="1">FP105234-sp</strain>
    </source>
</reference>
<dbReference type="Proteomes" id="UP000814033">
    <property type="component" value="Unassembled WGS sequence"/>
</dbReference>
<dbReference type="EMBL" id="MU275920">
    <property type="protein sequence ID" value="KAI0046657.1"/>
    <property type="molecule type" value="Genomic_DNA"/>
</dbReference>
<protein>
    <submittedName>
        <fullName evidence="1">Uncharacterized protein</fullName>
    </submittedName>
</protein>
<evidence type="ECO:0000313" key="1">
    <source>
        <dbReference type="EMBL" id="KAI0046657.1"/>
    </source>
</evidence>
<evidence type="ECO:0000313" key="2">
    <source>
        <dbReference type="Proteomes" id="UP000814033"/>
    </source>
</evidence>
<name>A0ACB8RS60_9AGAM</name>
<organism evidence="1 2">
    <name type="scientific">Auriscalpium vulgare</name>
    <dbReference type="NCBI Taxonomy" id="40419"/>
    <lineage>
        <taxon>Eukaryota</taxon>
        <taxon>Fungi</taxon>
        <taxon>Dikarya</taxon>
        <taxon>Basidiomycota</taxon>
        <taxon>Agaricomycotina</taxon>
        <taxon>Agaricomycetes</taxon>
        <taxon>Russulales</taxon>
        <taxon>Auriscalpiaceae</taxon>
        <taxon>Auriscalpium</taxon>
    </lineage>
</organism>
<accession>A0ACB8RS60</accession>
<reference evidence="1" key="2">
    <citation type="journal article" date="2022" name="New Phytol.">
        <title>Evolutionary transition to the ectomycorrhizal habit in the genomes of a hyperdiverse lineage of mushroom-forming fungi.</title>
        <authorList>
            <person name="Looney B."/>
            <person name="Miyauchi S."/>
            <person name="Morin E."/>
            <person name="Drula E."/>
            <person name="Courty P.E."/>
            <person name="Kohler A."/>
            <person name="Kuo A."/>
            <person name="LaButti K."/>
            <person name="Pangilinan J."/>
            <person name="Lipzen A."/>
            <person name="Riley R."/>
            <person name="Andreopoulos W."/>
            <person name="He G."/>
            <person name="Johnson J."/>
            <person name="Nolan M."/>
            <person name="Tritt A."/>
            <person name="Barry K.W."/>
            <person name="Grigoriev I.V."/>
            <person name="Nagy L.G."/>
            <person name="Hibbett D."/>
            <person name="Henrissat B."/>
            <person name="Matheny P.B."/>
            <person name="Labbe J."/>
            <person name="Martin F.M."/>
        </authorList>
    </citation>
    <scope>NUCLEOTIDE SEQUENCE</scope>
    <source>
        <strain evidence="1">FP105234-sp</strain>
    </source>
</reference>
<gene>
    <name evidence="1" type="ORF">FA95DRAFT_1573011</name>
</gene>
<proteinExistence type="predicted"/>
<sequence length="302" mass="32467">MDSFSQHLIFAEPYIELSAFDIDFDNSFLMPAASATDTMSLPALSSPTLSAHLSSSTPSFPHAAFVDEQEQQQPIDPSNPALEWDSAIEAQLQLLLLNADADPVTVPMSVSDVSDSLIVNPAILSLAQAGQTIDSEDATALPGSHDQPPEPGVPVLPMPLTPQNDAPPTSIALDESQQPTHTVPTGVSHFASAAPLRIPSAPALPLPLSPPGSSTAASQAGRTTHRKTRAHPYALACPQCPFVQENGRVWDLKRHVKTHEPDRKKFVCDRRGCEEIFSRMDAVRRHQKNPNAWCALAQADDA</sequence>